<dbReference type="AlphaFoldDB" id="A0A1H8BAE7"/>
<dbReference type="OrthoDB" id="5382967at2"/>
<organism evidence="1 2">
    <name type="scientific">Stigmatella aurantiaca</name>
    <dbReference type="NCBI Taxonomy" id="41"/>
    <lineage>
        <taxon>Bacteria</taxon>
        <taxon>Pseudomonadati</taxon>
        <taxon>Myxococcota</taxon>
        <taxon>Myxococcia</taxon>
        <taxon>Myxococcales</taxon>
        <taxon>Cystobacterineae</taxon>
        <taxon>Archangiaceae</taxon>
        <taxon>Stigmatella</taxon>
    </lineage>
</organism>
<evidence type="ECO:0000313" key="1">
    <source>
        <dbReference type="EMBL" id="SEM79783.1"/>
    </source>
</evidence>
<keyword evidence="2" id="KW-1185">Reference proteome</keyword>
<protein>
    <recommendedName>
        <fullName evidence="3">Lipoprotein</fullName>
    </recommendedName>
</protein>
<accession>A0A1H8BAE7</accession>
<name>A0A1H8BAE7_STIAU</name>
<dbReference type="Proteomes" id="UP000182719">
    <property type="component" value="Unassembled WGS sequence"/>
</dbReference>
<proteinExistence type="predicted"/>
<gene>
    <name evidence="1" type="ORF">SAMN05444354_12366</name>
</gene>
<evidence type="ECO:0008006" key="3">
    <source>
        <dbReference type="Google" id="ProtNLM"/>
    </source>
</evidence>
<dbReference type="PROSITE" id="PS51257">
    <property type="entry name" value="PROKAR_LIPOPROTEIN"/>
    <property type="match status" value="1"/>
</dbReference>
<evidence type="ECO:0000313" key="2">
    <source>
        <dbReference type="Proteomes" id="UP000182719"/>
    </source>
</evidence>
<sequence length="199" mass="21792">MKMTPLFQKVLLASSLSLLMGCGQTEEMSEDAVEQMSVAQTQEQELLRGLHTCEAEEVGELIEHSCYHAEYGPFVSVSAAAPGSTTLPNVNASHTAFNITLPQGTSFGYSGSVTFRPMESTEYAFLLSRLRGLKIYDGNTLIAQECSYLISESACGSLRRLLKADLEAGKVYRLEFQALLPENASFTLLVEEAAHDHEE</sequence>
<dbReference type="EMBL" id="FOAP01000023">
    <property type="protein sequence ID" value="SEM79783.1"/>
    <property type="molecule type" value="Genomic_DNA"/>
</dbReference>
<reference evidence="2" key="1">
    <citation type="submission" date="2016-10" db="EMBL/GenBank/DDBJ databases">
        <authorList>
            <person name="Varghese N."/>
            <person name="Submissions S."/>
        </authorList>
    </citation>
    <scope>NUCLEOTIDE SEQUENCE [LARGE SCALE GENOMIC DNA]</scope>
    <source>
        <strain evidence="2">DSM 17044</strain>
    </source>
</reference>